<evidence type="ECO:0000313" key="2">
    <source>
        <dbReference type="EMBL" id="GIY35218.1"/>
    </source>
</evidence>
<name>A0AAV4SLF2_9ARAC</name>
<sequence length="77" mass="9108">MVEQEVKEEKNLLRSGLSHAAEGVGVHEVHRRMKTVNLEYKLSMNLVQDWHKCFYEGRESLKEDSPQKRSKPPRHHE</sequence>
<dbReference type="Proteomes" id="UP001054837">
    <property type="component" value="Unassembled WGS sequence"/>
</dbReference>
<gene>
    <name evidence="2" type="ORF">CDAR_101331</name>
</gene>
<protein>
    <submittedName>
        <fullName evidence="2">Uncharacterized protein</fullName>
    </submittedName>
</protein>
<accession>A0AAV4SLF2</accession>
<comment type="caution">
    <text evidence="2">The sequence shown here is derived from an EMBL/GenBank/DDBJ whole genome shotgun (WGS) entry which is preliminary data.</text>
</comment>
<organism evidence="2 3">
    <name type="scientific">Caerostris darwini</name>
    <dbReference type="NCBI Taxonomy" id="1538125"/>
    <lineage>
        <taxon>Eukaryota</taxon>
        <taxon>Metazoa</taxon>
        <taxon>Ecdysozoa</taxon>
        <taxon>Arthropoda</taxon>
        <taxon>Chelicerata</taxon>
        <taxon>Arachnida</taxon>
        <taxon>Araneae</taxon>
        <taxon>Araneomorphae</taxon>
        <taxon>Entelegynae</taxon>
        <taxon>Araneoidea</taxon>
        <taxon>Araneidae</taxon>
        <taxon>Caerostris</taxon>
    </lineage>
</organism>
<evidence type="ECO:0000313" key="3">
    <source>
        <dbReference type="Proteomes" id="UP001054837"/>
    </source>
</evidence>
<dbReference type="EMBL" id="BPLQ01008151">
    <property type="protein sequence ID" value="GIY35218.1"/>
    <property type="molecule type" value="Genomic_DNA"/>
</dbReference>
<feature type="region of interest" description="Disordered" evidence="1">
    <location>
        <begin position="58"/>
        <end position="77"/>
    </location>
</feature>
<proteinExistence type="predicted"/>
<dbReference type="AlphaFoldDB" id="A0AAV4SLF2"/>
<evidence type="ECO:0000256" key="1">
    <source>
        <dbReference type="SAM" id="MobiDB-lite"/>
    </source>
</evidence>
<reference evidence="2 3" key="1">
    <citation type="submission" date="2021-06" db="EMBL/GenBank/DDBJ databases">
        <title>Caerostris darwini draft genome.</title>
        <authorList>
            <person name="Kono N."/>
            <person name="Arakawa K."/>
        </authorList>
    </citation>
    <scope>NUCLEOTIDE SEQUENCE [LARGE SCALE GENOMIC DNA]</scope>
</reference>
<keyword evidence="3" id="KW-1185">Reference proteome</keyword>
<feature type="compositionally biased region" description="Basic and acidic residues" evidence="1">
    <location>
        <begin position="58"/>
        <end position="67"/>
    </location>
</feature>
<feature type="compositionally biased region" description="Basic residues" evidence="1">
    <location>
        <begin position="68"/>
        <end position="77"/>
    </location>
</feature>